<proteinExistence type="predicted"/>
<keyword evidence="3" id="KW-1185">Reference proteome</keyword>
<comment type="caution">
    <text evidence="2">The sequence shown here is derived from an EMBL/GenBank/DDBJ whole genome shotgun (WGS) entry which is preliminary data.</text>
</comment>
<feature type="compositionally biased region" description="Basic and acidic residues" evidence="1">
    <location>
        <begin position="114"/>
        <end position="130"/>
    </location>
</feature>
<name>A0A547PBN0_9SPHN</name>
<dbReference type="Proteomes" id="UP000316343">
    <property type="component" value="Unassembled WGS sequence"/>
</dbReference>
<dbReference type="EMBL" id="VHJK01000001">
    <property type="protein sequence ID" value="TRD11536.1"/>
    <property type="molecule type" value="Genomic_DNA"/>
</dbReference>
<accession>A0A547PBN0</accession>
<evidence type="ECO:0000313" key="3">
    <source>
        <dbReference type="Proteomes" id="UP000316343"/>
    </source>
</evidence>
<evidence type="ECO:0000313" key="2">
    <source>
        <dbReference type="EMBL" id="TRD11536.1"/>
    </source>
</evidence>
<feature type="compositionally biased region" description="Basic and acidic residues" evidence="1">
    <location>
        <begin position="48"/>
        <end position="58"/>
    </location>
</feature>
<dbReference type="AlphaFoldDB" id="A0A547PBN0"/>
<feature type="region of interest" description="Disordered" evidence="1">
    <location>
        <begin position="96"/>
        <end position="148"/>
    </location>
</feature>
<gene>
    <name evidence="2" type="ORF">FGU71_06470</name>
</gene>
<evidence type="ECO:0000256" key="1">
    <source>
        <dbReference type="SAM" id="MobiDB-lite"/>
    </source>
</evidence>
<feature type="region of interest" description="Disordered" evidence="1">
    <location>
        <begin position="43"/>
        <end position="82"/>
    </location>
</feature>
<reference evidence="2 3" key="1">
    <citation type="submission" date="2019-06" db="EMBL/GenBank/DDBJ databases">
        <title>Erythrobacter insulae sp. nov., isolated from a tidal flat.</title>
        <authorList>
            <person name="Yoon J.-H."/>
        </authorList>
    </citation>
    <scope>NUCLEOTIDE SEQUENCE [LARGE SCALE GENOMIC DNA]</scope>
    <source>
        <strain evidence="2 3">JBTF-M21</strain>
    </source>
</reference>
<dbReference type="OrthoDB" id="7409236at2"/>
<organism evidence="2 3">
    <name type="scientific">Erythrobacter insulae</name>
    <dbReference type="NCBI Taxonomy" id="2584124"/>
    <lineage>
        <taxon>Bacteria</taxon>
        <taxon>Pseudomonadati</taxon>
        <taxon>Pseudomonadota</taxon>
        <taxon>Alphaproteobacteria</taxon>
        <taxon>Sphingomonadales</taxon>
        <taxon>Erythrobacteraceae</taxon>
        <taxon>Erythrobacter/Porphyrobacter group</taxon>
        <taxon>Erythrobacter</taxon>
    </lineage>
</organism>
<sequence length="148" mass="15668">MKALFQNPKAALAYVGITLVSVALFVGTEDDPGTLHKTVETFGDGETAQDRAAGRKFGDLGPEQDTIGTPAKRSKPASPETEDVIMRFATDDELIDDAQGFDPTPEVFGGFDASGEKKDAYLSDQDKGDGEASFGGWAGSEKDGEDDE</sequence>
<protein>
    <submittedName>
        <fullName evidence="2">Uncharacterized protein</fullName>
    </submittedName>
</protein>
<dbReference type="RefSeq" id="WP_142787801.1">
    <property type="nucleotide sequence ID" value="NZ_VHJK01000001.1"/>
</dbReference>